<proteinExistence type="predicted"/>
<accession>A0A9Q5HV70</accession>
<gene>
    <name evidence="1" type="ORF">A7U60_g6296</name>
</gene>
<reference evidence="1" key="1">
    <citation type="submission" date="2016-06" db="EMBL/GenBank/DDBJ databases">
        <title>Draft Genome sequence of the fungus Inonotus baumii.</title>
        <authorList>
            <person name="Zhu H."/>
            <person name="Lin W."/>
        </authorList>
    </citation>
    <scope>NUCLEOTIDE SEQUENCE</scope>
    <source>
        <strain evidence="1">821</strain>
    </source>
</reference>
<name>A0A9Q5HV70_SANBA</name>
<organism evidence="1 2">
    <name type="scientific">Sanghuangporus baumii</name>
    <name type="common">Phellinus baumii</name>
    <dbReference type="NCBI Taxonomy" id="108892"/>
    <lineage>
        <taxon>Eukaryota</taxon>
        <taxon>Fungi</taxon>
        <taxon>Dikarya</taxon>
        <taxon>Basidiomycota</taxon>
        <taxon>Agaricomycotina</taxon>
        <taxon>Agaricomycetes</taxon>
        <taxon>Hymenochaetales</taxon>
        <taxon>Hymenochaetaceae</taxon>
        <taxon>Sanghuangporus</taxon>
    </lineage>
</organism>
<keyword evidence="2" id="KW-1185">Reference proteome</keyword>
<sequence length="308" mass="34654">MVLHLHPISEGSSLVSQTLVNSSETRAMYQFGDPYCTASEKFVVIASGRELTIVDSDEKRIVKLQFSILDYCFGRVQIWDDHLFFIGHNRDGKVNMYAFSLVQAMAAPCNPLTVTEADPSLISSFDPMEYANGESARTSDLANAAFSLYDHSYSNEANHVTISIVGPMWNYSLLLTDPDPPPEYLFSRVIFNKDQRKWMHVRTSISDIPVDNNTSKPWVARRTGLSRSGRRLMSFVSRDGPKERNSIVAVDSEGNIIFPRISENIAFMSPEKNGGNLLHDYIEPYSGTLIRLKDRQSGKAVIELYRPA</sequence>
<dbReference type="AlphaFoldDB" id="A0A9Q5HV70"/>
<evidence type="ECO:0000313" key="1">
    <source>
        <dbReference type="EMBL" id="OCB86618.1"/>
    </source>
</evidence>
<protein>
    <submittedName>
        <fullName evidence="1">Uncharacterized protein</fullName>
    </submittedName>
</protein>
<dbReference type="EMBL" id="LNZH02000200">
    <property type="protein sequence ID" value="OCB86618.1"/>
    <property type="molecule type" value="Genomic_DNA"/>
</dbReference>
<dbReference type="Proteomes" id="UP000757232">
    <property type="component" value="Unassembled WGS sequence"/>
</dbReference>
<comment type="caution">
    <text evidence="1">The sequence shown here is derived from an EMBL/GenBank/DDBJ whole genome shotgun (WGS) entry which is preliminary data.</text>
</comment>
<evidence type="ECO:0000313" key="2">
    <source>
        <dbReference type="Proteomes" id="UP000757232"/>
    </source>
</evidence>